<feature type="region of interest" description="Disordered" evidence="1">
    <location>
        <begin position="1"/>
        <end position="45"/>
    </location>
</feature>
<feature type="transmembrane region" description="Helical" evidence="2">
    <location>
        <begin position="110"/>
        <end position="128"/>
    </location>
</feature>
<dbReference type="PANTHER" id="PTHR23330:SF9">
    <property type="entry name" value="PROLINE-RICH PROTEIN 11"/>
    <property type="match status" value="1"/>
</dbReference>
<feature type="compositionally biased region" description="Pro residues" evidence="1">
    <location>
        <begin position="1"/>
        <end position="42"/>
    </location>
</feature>
<reference evidence="3" key="1">
    <citation type="submission" date="2021-01" db="EMBL/GenBank/DDBJ databases">
        <authorList>
            <person name="Corre E."/>
            <person name="Pelletier E."/>
            <person name="Niang G."/>
            <person name="Scheremetjew M."/>
            <person name="Finn R."/>
            <person name="Kale V."/>
            <person name="Holt S."/>
            <person name="Cochrane G."/>
            <person name="Meng A."/>
            <person name="Brown T."/>
            <person name="Cohen L."/>
        </authorList>
    </citation>
    <scope>NUCLEOTIDE SEQUENCE</scope>
    <source>
        <strain evidence="3">CCMP281</strain>
    </source>
</reference>
<dbReference type="EMBL" id="HBHX01062395">
    <property type="protein sequence ID" value="CAE0142764.1"/>
    <property type="molecule type" value="Transcribed_RNA"/>
</dbReference>
<evidence type="ECO:0000313" key="3">
    <source>
        <dbReference type="EMBL" id="CAE0142764.1"/>
    </source>
</evidence>
<name>A0A7S3FGM0_9EUKA</name>
<keyword evidence="2" id="KW-0472">Membrane</keyword>
<sequence length="267" mass="27390">MPPSPPPPSPSPSPPPAPISPGPLPPSPPTPPPFPSPPPPPATAEQKERVAGADAALRELTGVVGLAAAGAVNADPQIARAALWNATEALRCAWVVQAHETVEDAICGMVTSWALMWILLVLGALFFLMDHCHAATLAGVHWTQLKRQVVKPPKPKPLPTPEPDGPTPAEMAAKKLADAEARAKTDAARVKAAAQATPSVGSSVGLCGAIMDDLLSEAVLDGPSIVAGAQGPVKVSKVAWGPLAANPDIALQCAALGSTRTVQRYDR</sequence>
<evidence type="ECO:0000256" key="1">
    <source>
        <dbReference type="SAM" id="MobiDB-lite"/>
    </source>
</evidence>
<proteinExistence type="predicted"/>
<dbReference type="PRINTS" id="PR01217">
    <property type="entry name" value="PRICHEXTENSN"/>
</dbReference>
<keyword evidence="2" id="KW-0812">Transmembrane</keyword>
<gene>
    <name evidence="3" type="ORF">HERI1096_LOCUS34496</name>
</gene>
<evidence type="ECO:0000256" key="2">
    <source>
        <dbReference type="SAM" id="Phobius"/>
    </source>
</evidence>
<dbReference type="AlphaFoldDB" id="A0A7S3FGM0"/>
<keyword evidence="2" id="KW-1133">Transmembrane helix</keyword>
<organism evidence="3">
    <name type="scientific">Haptolina ericina</name>
    <dbReference type="NCBI Taxonomy" id="156174"/>
    <lineage>
        <taxon>Eukaryota</taxon>
        <taxon>Haptista</taxon>
        <taxon>Haptophyta</taxon>
        <taxon>Prymnesiophyceae</taxon>
        <taxon>Prymnesiales</taxon>
        <taxon>Prymnesiaceae</taxon>
        <taxon>Haptolina</taxon>
    </lineage>
</organism>
<protein>
    <submittedName>
        <fullName evidence="3">Uncharacterized protein</fullName>
    </submittedName>
</protein>
<dbReference type="PANTHER" id="PTHR23330">
    <property type="entry name" value="P300 TRANSCRIPTIONAL COFACTOR JMY-RELATED"/>
    <property type="match status" value="1"/>
</dbReference>
<accession>A0A7S3FGM0</accession>